<dbReference type="Gene3D" id="3.40.50.11550">
    <property type="match status" value="1"/>
</dbReference>
<dbReference type="AlphaFoldDB" id="A0A8K2A139"/>
<feature type="domain" description="Haem-binding uptake Tiki superfamily ChaN" evidence="1">
    <location>
        <begin position="46"/>
        <end position="252"/>
    </location>
</feature>
<comment type="caution">
    <text evidence="2">The sequence shown here is derived from an EMBL/GenBank/DDBJ whole genome shotgun (WGS) entry which is preliminary data.</text>
</comment>
<dbReference type="CDD" id="cd14727">
    <property type="entry name" value="ChanN-like"/>
    <property type="match status" value="1"/>
</dbReference>
<evidence type="ECO:0000313" key="3">
    <source>
        <dbReference type="Proteomes" id="UP000607397"/>
    </source>
</evidence>
<protein>
    <submittedName>
        <fullName evidence="2">Iron-regulated protein</fullName>
    </submittedName>
</protein>
<evidence type="ECO:0000259" key="1">
    <source>
        <dbReference type="Pfam" id="PF04187"/>
    </source>
</evidence>
<dbReference type="Pfam" id="PF04187">
    <property type="entry name" value="Cofac_haem_bdg"/>
    <property type="match status" value="1"/>
</dbReference>
<reference evidence="2" key="1">
    <citation type="submission" date="2019-12" db="EMBL/GenBank/DDBJ databases">
        <title>High-Quality draft genome sequences of three cyanobacteria isolated from the limestone walls of the Old Cathedral of Coimbra.</title>
        <authorList>
            <person name="Tiago I."/>
            <person name="Soares F."/>
            <person name="Portugal A."/>
        </authorList>
    </citation>
    <scope>NUCLEOTIDE SEQUENCE [LARGE SCALE GENOMIC DNA]</scope>
    <source>
        <strain evidence="2">C</strain>
    </source>
</reference>
<dbReference type="SUPFAM" id="SSF159501">
    <property type="entry name" value="EreA/ChaN-like"/>
    <property type="match status" value="1"/>
</dbReference>
<name>A0A8K2A139_9CYAN</name>
<dbReference type="InterPro" id="IPR007314">
    <property type="entry name" value="Cofac_haem-bd_dom"/>
</dbReference>
<dbReference type="Proteomes" id="UP000607397">
    <property type="component" value="Unassembled WGS sequence"/>
</dbReference>
<organism evidence="2 3">
    <name type="scientific">Petrachloros mirabilis ULC683</name>
    <dbReference type="NCBI Taxonomy" id="2781853"/>
    <lineage>
        <taxon>Bacteria</taxon>
        <taxon>Bacillati</taxon>
        <taxon>Cyanobacteriota</taxon>
        <taxon>Cyanophyceae</taxon>
        <taxon>Synechococcales</taxon>
        <taxon>Petrachlorosaceae</taxon>
        <taxon>Petrachloros</taxon>
        <taxon>Petrachloros mirabilis</taxon>
    </lineage>
</organism>
<dbReference type="EMBL" id="WVIC01000031">
    <property type="protein sequence ID" value="NCJ07688.1"/>
    <property type="molecule type" value="Genomic_DNA"/>
</dbReference>
<accession>A0A8K2A139</accession>
<evidence type="ECO:0000313" key="2">
    <source>
        <dbReference type="EMBL" id="NCJ07688.1"/>
    </source>
</evidence>
<gene>
    <name evidence="2" type="ORF">GS597_14445</name>
</gene>
<proteinExistence type="predicted"/>
<sequence>MNRLYLPKLTWILLGSGLLFMSAAFVTVHFSSAHPSAQKIDTQQLQPLLEADIIYLGERHDNPQDHALQLDILRALQAQNPNLAIAMEMFQRPFQPVIDQYLAGEISETDLVIHTEYEHRWGFPWEFYAPVLRFALAHNLPVLAVNAPSEAVRQVARHGLQGLAAEDFVHIPPLAEIDTSNPDYRAWVLTAFKAHSAPEAMDFDNFFAAQVLWDETMAQAIVEFRQAHPDTQVVVLAGQGHILYGYGIPDRVARRLGSSITQKTILLNPSDEITADDMADLLWYSPESSSRP</sequence>
<keyword evidence="3" id="KW-1185">Reference proteome</keyword>